<evidence type="ECO:0000313" key="4">
    <source>
        <dbReference type="Proteomes" id="UP000186817"/>
    </source>
</evidence>
<dbReference type="AlphaFoldDB" id="A0A1Q9C1C6"/>
<keyword evidence="2" id="KW-1133">Transmembrane helix</keyword>
<feature type="region of interest" description="Disordered" evidence="1">
    <location>
        <begin position="396"/>
        <end position="421"/>
    </location>
</feature>
<keyword evidence="4" id="KW-1185">Reference proteome</keyword>
<dbReference type="Proteomes" id="UP000186817">
    <property type="component" value="Unassembled WGS sequence"/>
</dbReference>
<dbReference type="EMBL" id="LSRX01001941">
    <property type="protein sequence ID" value="OLP76723.1"/>
    <property type="molecule type" value="Genomic_DNA"/>
</dbReference>
<name>A0A1Q9C1C6_SYMMI</name>
<feature type="compositionally biased region" description="Low complexity" evidence="1">
    <location>
        <begin position="371"/>
        <end position="380"/>
    </location>
</feature>
<dbReference type="OrthoDB" id="10684827at2759"/>
<keyword evidence="2" id="KW-0472">Membrane</keyword>
<feature type="transmembrane region" description="Helical" evidence="2">
    <location>
        <begin position="12"/>
        <end position="35"/>
    </location>
</feature>
<feature type="region of interest" description="Disordered" evidence="1">
    <location>
        <begin position="444"/>
        <end position="482"/>
    </location>
</feature>
<feature type="compositionally biased region" description="Pro residues" evidence="1">
    <location>
        <begin position="184"/>
        <end position="196"/>
    </location>
</feature>
<feature type="region of interest" description="Disordered" evidence="1">
    <location>
        <begin position="95"/>
        <end position="140"/>
    </location>
</feature>
<feature type="compositionally biased region" description="Polar residues" evidence="1">
    <location>
        <begin position="123"/>
        <end position="134"/>
    </location>
</feature>
<feature type="compositionally biased region" description="Low complexity" evidence="1">
    <location>
        <begin position="102"/>
        <end position="122"/>
    </location>
</feature>
<evidence type="ECO:0000256" key="1">
    <source>
        <dbReference type="SAM" id="MobiDB-lite"/>
    </source>
</evidence>
<feature type="compositionally biased region" description="Low complexity" evidence="1">
    <location>
        <begin position="695"/>
        <end position="719"/>
    </location>
</feature>
<feature type="region of interest" description="Disordered" evidence="1">
    <location>
        <begin position="233"/>
        <end position="286"/>
    </location>
</feature>
<protein>
    <submittedName>
        <fullName evidence="3">Uncharacterized protein</fullName>
    </submittedName>
</protein>
<feature type="compositionally biased region" description="Polar residues" evidence="1">
    <location>
        <begin position="251"/>
        <end position="260"/>
    </location>
</feature>
<sequence length="1192" mass="132434">MALAAEPWLPSRHGLCGAALHVVFFVLLVGVALLVGGMDRGGDLPAAEPATHPPWTDEEIAERRAEAWGNVTWSSPWSTWPGWEENAPPSANVHLQAAPTESTPSSGVTLPPPSSSSSAPSTGMTFPSLSSSPQEVPLQAGSAMSLSPVHHDLQDSTWDENISLGLQEEEVHLAGGWGDRGPLAPIPEDVPPPFGLPGPAASSDAKPMDLINQEADNVSLDKLLDVRPLRGRRPLRADGLSPLPLGRDPSSLATPKNSGQLRPGEIDWSSPGITRRGSSVRPGIDRWHHLDGTIRYRLREQQGNASGGQASGSAPQTCAKDDESGTGGASSSASSWTSTSFYPAKQVQSGREEKEALQETSTCDTGRGDISSTAVSSNSSCTEVGFWRHGEWHARERTPQEARLHRGGNGPQRSHRKQQRMNSYFQGEWRPAWLEKYIEDRNKRSQAAEIQEPARPQSASDLADTAPTSSTDVDPWSGQWTGRDDSWWGSSTWGVTSWFSWNASWSWTSSTTTAEPTMEVPQELPPNHGLFPDVGPALPPAPPNPWLLQLTGAERRLLQEGGVPELPLERIDLLLECLEDHQAAEHGAEARWALARLARRLEDALDSLQLVLEILVRRLQPRGYLPVVRTPATRAEQVRLLDWMRRSTSFLAETLEYHLQSPLESSEVNLGTPRVPWASSPESHGPGVGQHGHASDNASGGTGAASSSSSSPALRTAGSEEPVRSRSRSPVPVPSAMEMGVDAYGYDICLMPSASNQECGPQHDTNAWLQHSPMMQRVLEGELMGIWSEPDAEIDTSSTTTAPMDIDDFTTMVGDFFVVYLDVSEHVGEPLHALSWDPDDCLDNYLDSLEYFLHLLDDCGGDYFFAYLDVEFFYFDFVQYHDYDALDEWMVGMERFLHLPHLPSCFSLDSLKISRRSTVHYRLCLLLKLLAFVAAFGVIMSAGYTCKVVESYRRLKILRLLCFWCRPMRRRWFLSIVEMLHTWQFQMDEWFILVVVTVECEFLDKLSGWSYLEHRFEVQLSVQPFFLLRLREADVPAHLRGHKAVRRVNALRAQRAEEERLAADLLGQRPSVRRVTAEHAQRLQRHIQSVVRSNFAAKVLAKFHGFIFPDTGRVLWMKVGEWVASELAKKQEFRDKFAENYDKAKALEQAKVQGAKRAHATVSKEQALAAKQLFQDQLQEHYKAAEAQFFSG</sequence>
<keyword evidence="2" id="KW-0812">Transmembrane</keyword>
<feature type="region of interest" description="Disordered" evidence="1">
    <location>
        <begin position="175"/>
        <end position="206"/>
    </location>
</feature>
<evidence type="ECO:0000313" key="3">
    <source>
        <dbReference type="EMBL" id="OLP76723.1"/>
    </source>
</evidence>
<feature type="region of interest" description="Disordered" evidence="1">
    <location>
        <begin position="303"/>
        <end position="380"/>
    </location>
</feature>
<comment type="caution">
    <text evidence="3">The sequence shown here is derived from an EMBL/GenBank/DDBJ whole genome shotgun (WGS) entry which is preliminary data.</text>
</comment>
<accession>A0A1Q9C1C6</accession>
<organism evidence="3 4">
    <name type="scientific">Symbiodinium microadriaticum</name>
    <name type="common">Dinoflagellate</name>
    <name type="synonym">Zooxanthella microadriatica</name>
    <dbReference type="NCBI Taxonomy" id="2951"/>
    <lineage>
        <taxon>Eukaryota</taxon>
        <taxon>Sar</taxon>
        <taxon>Alveolata</taxon>
        <taxon>Dinophyceae</taxon>
        <taxon>Suessiales</taxon>
        <taxon>Symbiodiniaceae</taxon>
        <taxon>Symbiodinium</taxon>
    </lineage>
</organism>
<evidence type="ECO:0000256" key="2">
    <source>
        <dbReference type="SAM" id="Phobius"/>
    </source>
</evidence>
<gene>
    <name evidence="3" type="ORF">AK812_SmicGene43302</name>
</gene>
<feature type="region of interest" description="Disordered" evidence="1">
    <location>
        <begin position="667"/>
        <end position="735"/>
    </location>
</feature>
<feature type="compositionally biased region" description="Low complexity" evidence="1">
    <location>
        <begin position="329"/>
        <end position="340"/>
    </location>
</feature>
<reference evidence="3 4" key="1">
    <citation type="submission" date="2016-02" db="EMBL/GenBank/DDBJ databases">
        <title>Genome analysis of coral dinoflagellate symbionts highlights evolutionary adaptations to a symbiotic lifestyle.</title>
        <authorList>
            <person name="Aranda M."/>
            <person name="Li Y."/>
            <person name="Liew Y.J."/>
            <person name="Baumgarten S."/>
            <person name="Simakov O."/>
            <person name="Wilson M."/>
            <person name="Piel J."/>
            <person name="Ashoor H."/>
            <person name="Bougouffa S."/>
            <person name="Bajic V.B."/>
            <person name="Ryu T."/>
            <person name="Ravasi T."/>
            <person name="Bayer T."/>
            <person name="Micklem G."/>
            <person name="Kim H."/>
            <person name="Bhak J."/>
            <person name="Lajeunesse T.C."/>
            <person name="Voolstra C.R."/>
        </authorList>
    </citation>
    <scope>NUCLEOTIDE SEQUENCE [LARGE SCALE GENOMIC DNA]</scope>
    <source>
        <strain evidence="3 4">CCMP2467</strain>
    </source>
</reference>
<proteinExistence type="predicted"/>